<evidence type="ECO:0000313" key="2">
    <source>
        <dbReference type="EMBL" id="MBB5201777.1"/>
    </source>
</evidence>
<dbReference type="EMBL" id="JACHHQ010000008">
    <property type="protein sequence ID" value="MBB5201777.1"/>
    <property type="molecule type" value="Genomic_DNA"/>
</dbReference>
<dbReference type="RefSeq" id="WP_168057210.1">
    <property type="nucleotide sequence ID" value="NZ_JAAOZT010000017.1"/>
</dbReference>
<protein>
    <submittedName>
        <fullName evidence="2">Type IV pilus assembly protein PilW</fullName>
    </submittedName>
</protein>
<keyword evidence="1" id="KW-1133">Transmembrane helix</keyword>
<evidence type="ECO:0000256" key="1">
    <source>
        <dbReference type="SAM" id="Phobius"/>
    </source>
</evidence>
<evidence type="ECO:0000313" key="3">
    <source>
        <dbReference type="Proteomes" id="UP000571084"/>
    </source>
</evidence>
<dbReference type="InterPro" id="IPR032092">
    <property type="entry name" value="PilW"/>
</dbReference>
<keyword evidence="1" id="KW-0472">Membrane</keyword>
<dbReference type="GO" id="GO:0043683">
    <property type="term" value="P:type IV pilus assembly"/>
    <property type="evidence" value="ECO:0007669"/>
    <property type="project" value="InterPro"/>
</dbReference>
<keyword evidence="1" id="KW-0812">Transmembrane</keyword>
<proteinExistence type="predicted"/>
<gene>
    <name evidence="2" type="ORF">HNR39_003635</name>
</gene>
<dbReference type="Proteomes" id="UP000571084">
    <property type="component" value="Unassembled WGS sequence"/>
</dbReference>
<accession>A0A840RTB6</accession>
<dbReference type="AlphaFoldDB" id="A0A840RTB6"/>
<keyword evidence="3" id="KW-1185">Reference proteome</keyword>
<organism evidence="2 3">
    <name type="scientific">Glaciimonas immobilis</name>
    <dbReference type="NCBI Taxonomy" id="728004"/>
    <lineage>
        <taxon>Bacteria</taxon>
        <taxon>Pseudomonadati</taxon>
        <taxon>Pseudomonadota</taxon>
        <taxon>Betaproteobacteria</taxon>
        <taxon>Burkholderiales</taxon>
        <taxon>Oxalobacteraceae</taxon>
        <taxon>Glaciimonas</taxon>
    </lineage>
</organism>
<sequence length="322" mass="34688">MILLPETTKKSGTANLRRFSPQYGVTMIELAVTMVIGLGLIAAVMSLYFGSRSSYRLNEEHLRLQQDGRYAMQLMETNLRQAGFGHMTSASADAAEVDKTDFVSPEGKPGQGLRGCDDGFVKPLSHDFACKPSGGMAGFDVAYRVADVFDFDSGAGADCNGSQAGFVTLPKSHPSYVDGKPVSIAHNRFFVATPTGRNTTSLYCHGNSGNGRGIAQPILNNVEDMRLEFGVAGPDDFSVQRFLTATQVDALSSNQQQNWKTVVRVKLCMQLRASHHATQTPQHYVDCGGVKQIATDGKLRAVMTRIVTLRNNVGAAGAESLS</sequence>
<reference evidence="2 3" key="1">
    <citation type="submission" date="2020-08" db="EMBL/GenBank/DDBJ databases">
        <title>Genomic Encyclopedia of Type Strains, Phase IV (KMG-IV): sequencing the most valuable type-strain genomes for metagenomic binning, comparative biology and taxonomic classification.</title>
        <authorList>
            <person name="Goeker M."/>
        </authorList>
    </citation>
    <scope>NUCLEOTIDE SEQUENCE [LARGE SCALE GENOMIC DNA]</scope>
    <source>
        <strain evidence="2 3">DSM 23240</strain>
    </source>
</reference>
<name>A0A840RTB6_9BURK</name>
<feature type="transmembrane region" description="Helical" evidence="1">
    <location>
        <begin position="27"/>
        <end position="49"/>
    </location>
</feature>
<dbReference type="Pfam" id="PF16074">
    <property type="entry name" value="PilW"/>
    <property type="match status" value="1"/>
</dbReference>
<comment type="caution">
    <text evidence="2">The sequence shown here is derived from an EMBL/GenBank/DDBJ whole genome shotgun (WGS) entry which is preliminary data.</text>
</comment>